<accession>A0AA38BZA0</accession>
<gene>
    <name evidence="2" type="ORF">KI387_043415</name>
</gene>
<feature type="non-terminal residue" evidence="2">
    <location>
        <position position="62"/>
    </location>
</feature>
<evidence type="ECO:0000313" key="2">
    <source>
        <dbReference type="EMBL" id="KAH9291396.1"/>
    </source>
</evidence>
<keyword evidence="3" id="KW-1185">Reference proteome</keyword>
<feature type="compositionally biased region" description="Acidic residues" evidence="1">
    <location>
        <begin position="47"/>
        <end position="56"/>
    </location>
</feature>
<sequence length="62" mass="6701">CTTEYAPWYHGVIPHRLTILRAAYEAGVRPPPVGPPSDDDGARGDTNDDDSDDEGGPDAQHR</sequence>
<evidence type="ECO:0000313" key="3">
    <source>
        <dbReference type="Proteomes" id="UP000824469"/>
    </source>
</evidence>
<feature type="region of interest" description="Disordered" evidence="1">
    <location>
        <begin position="27"/>
        <end position="62"/>
    </location>
</feature>
<organism evidence="2 3">
    <name type="scientific">Taxus chinensis</name>
    <name type="common">Chinese yew</name>
    <name type="synonym">Taxus wallichiana var. chinensis</name>
    <dbReference type="NCBI Taxonomy" id="29808"/>
    <lineage>
        <taxon>Eukaryota</taxon>
        <taxon>Viridiplantae</taxon>
        <taxon>Streptophyta</taxon>
        <taxon>Embryophyta</taxon>
        <taxon>Tracheophyta</taxon>
        <taxon>Spermatophyta</taxon>
        <taxon>Pinopsida</taxon>
        <taxon>Pinidae</taxon>
        <taxon>Conifers II</taxon>
        <taxon>Cupressales</taxon>
        <taxon>Taxaceae</taxon>
        <taxon>Taxus</taxon>
    </lineage>
</organism>
<reference evidence="2 3" key="1">
    <citation type="journal article" date="2021" name="Nat. Plants">
        <title>The Taxus genome provides insights into paclitaxel biosynthesis.</title>
        <authorList>
            <person name="Xiong X."/>
            <person name="Gou J."/>
            <person name="Liao Q."/>
            <person name="Li Y."/>
            <person name="Zhou Q."/>
            <person name="Bi G."/>
            <person name="Li C."/>
            <person name="Du R."/>
            <person name="Wang X."/>
            <person name="Sun T."/>
            <person name="Guo L."/>
            <person name="Liang H."/>
            <person name="Lu P."/>
            <person name="Wu Y."/>
            <person name="Zhang Z."/>
            <person name="Ro D.K."/>
            <person name="Shang Y."/>
            <person name="Huang S."/>
            <person name="Yan J."/>
        </authorList>
    </citation>
    <scope>NUCLEOTIDE SEQUENCE [LARGE SCALE GENOMIC DNA]</scope>
    <source>
        <strain evidence="2">Ta-2019</strain>
    </source>
</reference>
<comment type="caution">
    <text evidence="2">The sequence shown here is derived from an EMBL/GenBank/DDBJ whole genome shotgun (WGS) entry which is preliminary data.</text>
</comment>
<dbReference type="Proteomes" id="UP000824469">
    <property type="component" value="Unassembled WGS sequence"/>
</dbReference>
<proteinExistence type="predicted"/>
<protein>
    <submittedName>
        <fullName evidence="2">Uncharacterized protein</fullName>
    </submittedName>
</protein>
<dbReference type="AlphaFoldDB" id="A0AA38BZA0"/>
<feature type="non-terminal residue" evidence="2">
    <location>
        <position position="1"/>
    </location>
</feature>
<dbReference type="EMBL" id="JAHRHJ020003643">
    <property type="protein sequence ID" value="KAH9291396.1"/>
    <property type="molecule type" value="Genomic_DNA"/>
</dbReference>
<name>A0AA38BZA0_TAXCH</name>
<evidence type="ECO:0000256" key="1">
    <source>
        <dbReference type="SAM" id="MobiDB-lite"/>
    </source>
</evidence>